<keyword evidence="4" id="KW-0539">Nucleus</keyword>
<evidence type="ECO:0000256" key="4">
    <source>
        <dbReference type="ARBA" id="ARBA00023242"/>
    </source>
</evidence>
<feature type="compositionally biased region" description="Polar residues" evidence="5">
    <location>
        <begin position="2143"/>
        <end position="2158"/>
    </location>
</feature>
<dbReference type="PANTHER" id="PTHR21597:SF0">
    <property type="entry name" value="THO COMPLEX SUBUNIT 2"/>
    <property type="match status" value="1"/>
</dbReference>
<evidence type="ECO:0000313" key="9">
    <source>
        <dbReference type="EMBL" id="KAI6303199.1"/>
    </source>
</evidence>
<feature type="compositionally biased region" description="Low complexity" evidence="5">
    <location>
        <begin position="543"/>
        <end position="556"/>
    </location>
</feature>
<feature type="compositionally biased region" description="Low complexity" evidence="5">
    <location>
        <begin position="2029"/>
        <end position="2038"/>
    </location>
</feature>
<feature type="compositionally biased region" description="Polar residues" evidence="5">
    <location>
        <begin position="2283"/>
        <end position="2293"/>
    </location>
</feature>
<feature type="region of interest" description="Disordered" evidence="5">
    <location>
        <begin position="1"/>
        <end position="97"/>
    </location>
</feature>
<feature type="compositionally biased region" description="Basic and acidic residues" evidence="5">
    <location>
        <begin position="2334"/>
        <end position="2353"/>
    </location>
</feature>
<feature type="compositionally biased region" description="Basic and acidic residues" evidence="5">
    <location>
        <begin position="1958"/>
        <end position="1993"/>
    </location>
</feature>
<dbReference type="Pfam" id="PF16134">
    <property type="entry name" value="THOC2_N"/>
    <property type="match status" value="1"/>
</dbReference>
<feature type="compositionally biased region" description="Basic and acidic residues" evidence="5">
    <location>
        <begin position="1763"/>
        <end position="1836"/>
    </location>
</feature>
<gene>
    <name evidence="9" type="ORF">MCOR33_001645</name>
</gene>
<feature type="compositionally biased region" description="Low complexity" evidence="5">
    <location>
        <begin position="2159"/>
        <end position="2174"/>
    </location>
</feature>
<comment type="caution">
    <text evidence="9">The sequence shown here is derived from an EMBL/GenBank/DDBJ whole genome shotgun (WGS) entry which is preliminary data.</text>
</comment>
<accession>A0ABQ8NWM4</accession>
<dbReference type="Pfam" id="PF11262">
    <property type="entry name" value="Tho2"/>
    <property type="match status" value="1"/>
</dbReference>
<feature type="compositionally biased region" description="Basic and acidic residues" evidence="5">
    <location>
        <begin position="1632"/>
        <end position="1645"/>
    </location>
</feature>
<feature type="compositionally biased region" description="Basic and acidic residues" evidence="5">
    <location>
        <begin position="1602"/>
        <end position="1615"/>
    </location>
</feature>
<dbReference type="EMBL" id="JABSND010000016">
    <property type="protein sequence ID" value="KAI6303199.1"/>
    <property type="molecule type" value="Genomic_DNA"/>
</dbReference>
<feature type="region of interest" description="Disordered" evidence="5">
    <location>
        <begin position="527"/>
        <end position="596"/>
    </location>
</feature>
<evidence type="ECO:0000256" key="5">
    <source>
        <dbReference type="SAM" id="MobiDB-lite"/>
    </source>
</evidence>
<feature type="compositionally biased region" description="Polar residues" evidence="5">
    <location>
        <begin position="565"/>
        <end position="579"/>
    </location>
</feature>
<feature type="compositionally biased region" description="Basic and acidic residues" evidence="5">
    <location>
        <begin position="2402"/>
        <end position="2412"/>
    </location>
</feature>
<dbReference type="InterPro" id="IPR040007">
    <property type="entry name" value="Tho2"/>
</dbReference>
<feature type="compositionally biased region" description="Basic and acidic residues" evidence="5">
    <location>
        <begin position="2491"/>
        <end position="2530"/>
    </location>
</feature>
<evidence type="ECO:0000259" key="6">
    <source>
        <dbReference type="Pfam" id="PF11262"/>
    </source>
</evidence>
<feature type="domain" description="THO complex subunitTHOC2 N-terminal" evidence="7">
    <location>
        <begin position="865"/>
        <end position="940"/>
    </location>
</feature>
<feature type="compositionally biased region" description="Low complexity" evidence="5">
    <location>
        <begin position="76"/>
        <end position="97"/>
    </location>
</feature>
<feature type="compositionally biased region" description="Basic and acidic residues" evidence="5">
    <location>
        <begin position="1688"/>
        <end position="1754"/>
    </location>
</feature>
<feature type="compositionally biased region" description="Low complexity" evidence="5">
    <location>
        <begin position="2248"/>
        <end position="2269"/>
    </location>
</feature>
<feature type="compositionally biased region" description="Gly residues" evidence="5">
    <location>
        <begin position="2458"/>
        <end position="2485"/>
    </location>
</feature>
<feature type="domain" description="THO complex subunitTHOC2 C-terminal" evidence="6">
    <location>
        <begin position="1231"/>
        <end position="1535"/>
    </location>
</feature>
<dbReference type="PANTHER" id="PTHR21597">
    <property type="entry name" value="THO2 PROTEIN"/>
    <property type="match status" value="1"/>
</dbReference>
<evidence type="ECO:0000256" key="1">
    <source>
        <dbReference type="ARBA" id="ARBA00004123"/>
    </source>
</evidence>
<sequence length="2530" mass="276751">MPPKRKRHSDRPSIDASGNRPSPHRPEHTFLGRHDVSYPDGGGGGGRGGRGGRQTRSGRSDRRDSTQNSSNHNSGAPAASPTSPTSTRPPSASSHAAPAPIITAPISAPPSAPPSPTFPNYDYSIVTEERIGSWKTGGRQAVIDHGVQSRNDEDATEVSALFQELLHSALDSRIDPVDAGGIVKEVVQTDTEATASQFAFDPRILFLDTVSIFMDVETIQFRDPLCDFMLATEIPHALMRQVLDPQFMTQLGLIRETFVKVGIRQSTNLLYRQANYNLLREESEGFSKLVNELYTSLRADPDADYPWDAAQATFERVKGLIGTFDLDVGRVFDISLDVFAATIVKQLRPFLKFLRISSWWPRTMSKSDDTAIFSGLPRWAWPELAADGLTESDHEAAFEKKKLSRDIAFWRRVRDINIDAFYELGAREVAGADLQRLIESDEDSGYSEAEREWIKTTKTLPARGNRTAAQILGFKLRFYQTPENEGTKVPGNLLWVAAVLIKIGFISLTDIYPHVYHPDEEMKEYQEELEKELRKQRAKNRPGAASNALAAAGALSDDTLPPGAANQSSRRLGESTASKPDSDRNGKDAKNKGSQEDDDIFDQKCLLLEHLLLIGALPEALFIIGRFPWLVELAGPKVLPGLHRILEYAIDKVYAEAAPVPASGDNVQACPPKKIIDLDQTGVRKGDLRLTDPTPRRFLRWPHPDKMDHLEGQNYRYYFNEWNDNIPVCQDIEDVLTLCNTLLNISGVHIGLHAPLLAKLTAIGTHSLHIDKSPENYERWRALLQRLLVPALSHTGENSYLVDAVWAMLKLYPTHVRYSIYADWYEGPTSRLPGMRDAFEITRLNTQGTMKRLSADNIKKMARTMAKAAYSSPGIVFKVALEQIEAYSNLIEAFIECAKYFTDLGYDVLLWSLLNSLSTSRSRTSSASVLNTSQWLQALSKFSGQVFRRYANLNPTPVLLYVNEQLCKGNSTDLVILERLITSMGGVVSDVDFTDAQLEAMTGGPILRKQTLINVQDKRFESSTQKSALRLMRALLSNDLAGRLLVSIAQYRQVAIYRIPEDEAHIKYLASVIDSTQKILSQFLDLLRSNLEPDRFDATVPGLVALLSEFGLDPSLAFMIGRGSLTFIRNPPKAPALPSPKDELSQAQVVSTPAADAEGDVPMTTAVEGSPDVTMGEPTATAQKDSSAAQNSQTDGAGPAADGVRNGDQFLELLQPLSAAVQPLLSPEVLKSMSPEFYTIFWSLQLSDIAVPQSSYEAENTRLRSQLEETIRDRSDMSKAGQQKKAERRTGLENISKQLRDEMVQLAESNLRIRIRVAKGKPSWFPADANPNAVHDTLIEQCLLPRLLLTATDSIYTFRAVKFLHENRVPNFKLMTLYDRLFNANRLRTMIFTCTMGEAVHFGRFLRFVLADLASWHRSKALYEEKGLGLFAKTGKRIYLGFATAIDDKGVPQSFVEHDPFRDLLYSWHKNLNTALKSCLQGSEWMHIRNAISVLSSIVEVFPAVDFMGSQFAQQLDAIKVREKDRHADLATAAGMVESSMKRRKPKWVMVQAFRPNISGEPQEEAKVASESQQDAPKSLRPSAPEFRPKSANGTNASSGARKMDVEDGEVKDGRVSSNKSTQSTPIPSQSQEKKTALANDKDTAQKSPAPSTLPAGNIAGLPKRPELPKRPDVPMPGQGLSRNSHNSRGDSRESRDGRGNREPRDARETREPRESRDTRDARDSRETRDARNTDSTRSERSARDFAGSERRGSDNNNTGSREAGRPSDKDRGSRNDQSSRRIESVSERDSRPSRDSARDSARDLPRDNLKDLPRDRNTGPRSHDGGRPGPRDAPRDSSSAPRGSALPPAAGDPQEPTINPARARLLAEEHPGMFTPDRAVPHRERRGPSPTRSPRDDSRQRSQPARPPSPPRGEQFRIETVSSDRERNQGRGRGFHVEPTGPPGRESYGGEAPIHNAPRDKYRDRDGERSAGDRQQHSHDQDNGRLSHHDPNYGRLNPIQSVASEGPSGPHSGPPSGPRGRGARESSRLSSLDTSVSQAPSWSEGRGANANGDIQRGTSPDRQPPTGPASGRGSSRRNRPGQFEPGSAAASPTSTVAPSPTTGVHPDRMRLVSGTGAPGSGPGQGGPPMHNSSGPNSAGPVSANSIPVNPSRLSQMNSRPAPSQQPASAGPRQPMGPPLHTPDRPSHTGRGPLPPSNIPSHTPGSDPRGNHSVPSGPGSANDRNRNRGPRAMMDSINTTLEKAGQENRANYNDGNRGNYNNNRMSGGRNVPGSDARILTGGSPASTPTQERTNPMLRDLPGDRGHSSSFGGDMPRGGPVTDYSNHGPNGSSSRDGRDHERSSSRKEHRESRSGRPSRRGSRDRSGDRGDRGDRESREHRESGRDRRSGAPGSSGTSGGSGHGRDGERESSSRRGTARDSTGGGGREAIPNATSGRESLGGSGRESRHRGDVPRDHSSGGGGGGGGERMPGGGGSRGGRGGGGSGMPQPRSSDDRRDGGSSGGRDDRGSRKRRSEDAAGLSSDRDKRQRR</sequence>
<feature type="compositionally biased region" description="Basic and acidic residues" evidence="5">
    <location>
        <begin position="1664"/>
        <end position="1673"/>
    </location>
</feature>
<feature type="compositionally biased region" description="Basic and acidic residues" evidence="5">
    <location>
        <begin position="24"/>
        <end position="37"/>
    </location>
</feature>
<evidence type="ECO:0000259" key="8">
    <source>
        <dbReference type="Pfam" id="PF16134"/>
    </source>
</evidence>
<dbReference type="Pfam" id="PF11732">
    <property type="entry name" value="Thoc2"/>
    <property type="match status" value="1"/>
</dbReference>
<dbReference type="InterPro" id="IPR032302">
    <property type="entry name" value="THOC2_N"/>
</dbReference>
<feature type="compositionally biased region" description="Gly residues" evidence="5">
    <location>
        <begin position="2117"/>
        <end position="2127"/>
    </location>
</feature>
<feature type="compositionally biased region" description="Polar residues" evidence="5">
    <location>
        <begin position="1180"/>
        <end position="1195"/>
    </location>
</feature>
<dbReference type="InterPro" id="IPR021418">
    <property type="entry name" value="THO_THOC2_C"/>
</dbReference>
<feature type="compositionally biased region" description="Low complexity" evidence="5">
    <location>
        <begin position="2086"/>
        <end position="2105"/>
    </location>
</feature>
<dbReference type="InterPro" id="IPR021726">
    <property type="entry name" value="THO_THOC2_N"/>
</dbReference>
<proteinExistence type="inferred from homology"/>
<feature type="compositionally biased region" description="Basic and acidic residues" evidence="5">
    <location>
        <begin position="1915"/>
        <end position="1930"/>
    </location>
</feature>
<feature type="compositionally biased region" description="Basic and acidic residues" evidence="5">
    <location>
        <begin position="2360"/>
        <end position="2388"/>
    </location>
</feature>
<feature type="region of interest" description="Disordered" evidence="5">
    <location>
        <begin position="1133"/>
        <end position="1204"/>
    </location>
</feature>
<protein>
    <recommendedName>
        <fullName evidence="3">THO complex subunit 2</fullName>
    </recommendedName>
</protein>
<feature type="compositionally biased region" description="Low complexity" evidence="5">
    <location>
        <begin position="1621"/>
        <end position="1631"/>
    </location>
</feature>
<evidence type="ECO:0000313" key="10">
    <source>
        <dbReference type="Proteomes" id="UP001059893"/>
    </source>
</evidence>
<evidence type="ECO:0000259" key="7">
    <source>
        <dbReference type="Pfam" id="PF11732"/>
    </source>
</evidence>
<feature type="domain" description="THO complex subunit 2 N-terminal" evidence="8">
    <location>
        <begin position="126"/>
        <end position="863"/>
    </location>
</feature>
<feature type="region of interest" description="Disordered" evidence="5">
    <location>
        <begin position="1559"/>
        <end position="2530"/>
    </location>
</feature>
<comment type="subcellular location">
    <subcellularLocation>
        <location evidence="1">Nucleus</location>
    </subcellularLocation>
</comment>
<name>A0ABQ8NWM4_PYRGI</name>
<dbReference type="Proteomes" id="UP001059893">
    <property type="component" value="Unassembled WGS sequence"/>
</dbReference>
<feature type="compositionally biased region" description="Basic and acidic residues" evidence="5">
    <location>
        <begin position="580"/>
        <end position="595"/>
    </location>
</feature>
<evidence type="ECO:0000256" key="2">
    <source>
        <dbReference type="ARBA" id="ARBA00007857"/>
    </source>
</evidence>
<organism evidence="9 10">
    <name type="scientific">Pyricularia grisea</name>
    <name type="common">Crabgrass-specific blast fungus</name>
    <name type="synonym">Magnaporthe grisea</name>
    <dbReference type="NCBI Taxonomy" id="148305"/>
    <lineage>
        <taxon>Eukaryota</taxon>
        <taxon>Fungi</taxon>
        <taxon>Dikarya</taxon>
        <taxon>Ascomycota</taxon>
        <taxon>Pezizomycotina</taxon>
        <taxon>Sordariomycetes</taxon>
        <taxon>Sordariomycetidae</taxon>
        <taxon>Magnaporthales</taxon>
        <taxon>Pyriculariaceae</taxon>
        <taxon>Pyricularia</taxon>
    </lineage>
</organism>
<keyword evidence="10" id="KW-1185">Reference proteome</keyword>
<feature type="compositionally biased region" description="Polar residues" evidence="5">
    <location>
        <begin position="2322"/>
        <end position="2333"/>
    </location>
</feature>
<comment type="similarity">
    <text evidence="2">Belongs to the THOC2 family.</text>
</comment>
<evidence type="ECO:0000256" key="3">
    <source>
        <dbReference type="ARBA" id="ARBA00019596"/>
    </source>
</evidence>
<feature type="compositionally biased region" description="Gly residues" evidence="5">
    <location>
        <begin position="40"/>
        <end position="52"/>
    </location>
</feature>
<reference evidence="9" key="1">
    <citation type="submission" date="2021-01" db="EMBL/GenBank/DDBJ databases">
        <title>Deciphering the adaptive evolutionary patterns associated with biogeogrpahic diversity in the finger millet blast pathogen Magnaporthe oryzae in Eastern Africa.</title>
        <authorList>
            <person name="Onyema G."/>
            <person name="Shittu T.A."/>
            <person name="Dodsworth S."/>
            <person name="Devilliers S."/>
            <person name="Muthumeenakshi S."/>
            <person name="Sreenivasaprasad S."/>
        </authorList>
    </citation>
    <scope>NUCLEOTIDE SEQUENCE</scope>
    <source>
        <strain evidence="9">D15/s37</strain>
    </source>
</reference>
<feature type="compositionally biased region" description="Basic and acidic residues" evidence="5">
    <location>
        <begin position="2444"/>
        <end position="2457"/>
    </location>
</feature>